<accession>A0A5C4MKQ6</accession>
<proteinExistence type="predicted"/>
<feature type="non-terminal residue" evidence="1">
    <location>
        <position position="50"/>
    </location>
</feature>
<dbReference type="Proteomes" id="UP000306740">
    <property type="component" value="Unassembled WGS sequence"/>
</dbReference>
<comment type="caution">
    <text evidence="1">The sequence shown here is derived from an EMBL/GenBank/DDBJ whole genome shotgun (WGS) entry which is preliminary data.</text>
</comment>
<name>A0A5C4MKQ6_9ACTN</name>
<evidence type="ECO:0000313" key="1">
    <source>
        <dbReference type="EMBL" id="TNC43661.1"/>
    </source>
</evidence>
<sequence length="50" mass="5521">MTTNAYVSGTPLSPAFPTRYREAEARSARIARPLKLVGGVREVDEDLMAR</sequence>
<evidence type="ECO:0000313" key="2">
    <source>
        <dbReference type="Proteomes" id="UP000306740"/>
    </source>
</evidence>
<dbReference type="EMBL" id="VDFR01000079">
    <property type="protein sequence ID" value="TNC43661.1"/>
    <property type="molecule type" value="Genomic_DNA"/>
</dbReference>
<organism evidence="1 2">
    <name type="scientific">Mumia zhuanghuii</name>
    <dbReference type="NCBI Taxonomy" id="2585211"/>
    <lineage>
        <taxon>Bacteria</taxon>
        <taxon>Bacillati</taxon>
        <taxon>Actinomycetota</taxon>
        <taxon>Actinomycetes</taxon>
        <taxon>Propionibacteriales</taxon>
        <taxon>Nocardioidaceae</taxon>
        <taxon>Mumia</taxon>
    </lineage>
</organism>
<protein>
    <submittedName>
        <fullName evidence="1">DUF2236 domain-containing protein</fullName>
    </submittedName>
</protein>
<gene>
    <name evidence="1" type="ORF">FHE65_17625</name>
</gene>
<reference evidence="1 2" key="1">
    <citation type="submission" date="2019-05" db="EMBL/GenBank/DDBJ databases">
        <title>Mumia sp. nov., isolated from the intestinal contents of plateau pika (Ochotona curzoniae) in the Qinghai-Tibet plateau of China.</title>
        <authorList>
            <person name="Tian Z."/>
        </authorList>
    </citation>
    <scope>NUCLEOTIDE SEQUENCE [LARGE SCALE GENOMIC DNA]</scope>
    <source>
        <strain evidence="2">527</strain>
    </source>
</reference>
<dbReference type="AlphaFoldDB" id="A0A5C4MKQ6"/>